<protein>
    <recommendedName>
        <fullName evidence="1">DUF2828 domain-containing protein</fullName>
    </recommendedName>
</protein>
<dbReference type="Pfam" id="PF11443">
    <property type="entry name" value="DUF2828"/>
    <property type="match status" value="2"/>
</dbReference>
<feature type="domain" description="DUF2828" evidence="1">
    <location>
        <begin position="4"/>
        <end position="92"/>
    </location>
</feature>
<sequence length="277" mass="31398">MTTTWNGAASNASTGSARVDFFSGVLRGTDEARIQTLINASYQEDSLHTLKIVAYIRDCRGGKGERQAARQALQWLAAHEPEALRHNLKHYVSVYGRFDDLLALVGTDVEALALQVYGDQLKEDLDNLQNEKPISLCAKWVPSENKSADKKMRINAKLSKSLGITSAQLRKTYLSPLRASLQLLERFMCAKEWDKIDFNRVPSVAMHIHGKQNHAFERHLKDTFQSWKDGLKTGESKVNASVLFPHQVVQQYYGKYNQVDPLLEAQWQVQLQKAREL</sequence>
<dbReference type="Proteomes" id="UP000243217">
    <property type="component" value="Unassembled WGS sequence"/>
</dbReference>
<dbReference type="EMBL" id="JNBS01003823">
    <property type="protein sequence ID" value="OQR85226.1"/>
    <property type="molecule type" value="Genomic_DNA"/>
</dbReference>
<name>A0A1V9YHQ7_9STRA</name>
<feature type="non-terminal residue" evidence="2">
    <location>
        <position position="277"/>
    </location>
</feature>
<dbReference type="PANTHER" id="PTHR31373:SF27">
    <property type="entry name" value="TROVE DOMAIN-CONTAINING PROTEIN"/>
    <property type="match status" value="1"/>
</dbReference>
<dbReference type="InterPro" id="IPR058580">
    <property type="entry name" value="DUF2828"/>
</dbReference>
<feature type="domain" description="DUF2828" evidence="1">
    <location>
        <begin position="115"/>
        <end position="268"/>
    </location>
</feature>
<evidence type="ECO:0000313" key="2">
    <source>
        <dbReference type="EMBL" id="OQR85226.1"/>
    </source>
</evidence>
<keyword evidence="3" id="KW-1185">Reference proteome</keyword>
<accession>A0A1V9YHQ7</accession>
<evidence type="ECO:0000259" key="1">
    <source>
        <dbReference type="Pfam" id="PF11443"/>
    </source>
</evidence>
<comment type="caution">
    <text evidence="2">The sequence shown here is derived from an EMBL/GenBank/DDBJ whole genome shotgun (WGS) entry which is preliminary data.</text>
</comment>
<dbReference type="InterPro" id="IPR011205">
    <property type="entry name" value="UCP015417_vWA"/>
</dbReference>
<dbReference type="AlphaFoldDB" id="A0A1V9YHQ7"/>
<evidence type="ECO:0000313" key="3">
    <source>
        <dbReference type="Proteomes" id="UP000243217"/>
    </source>
</evidence>
<dbReference type="OrthoDB" id="1149618at2759"/>
<dbReference type="PANTHER" id="PTHR31373">
    <property type="entry name" value="OS06G0652100 PROTEIN"/>
    <property type="match status" value="1"/>
</dbReference>
<gene>
    <name evidence="2" type="ORF">THRCLA_10732</name>
</gene>
<proteinExistence type="predicted"/>
<reference evidence="2 3" key="1">
    <citation type="journal article" date="2014" name="Genome Biol. Evol.">
        <title>The secreted proteins of Achlya hypogyna and Thraustotheca clavata identify the ancestral oomycete secretome and reveal gene acquisitions by horizontal gene transfer.</title>
        <authorList>
            <person name="Misner I."/>
            <person name="Blouin N."/>
            <person name="Leonard G."/>
            <person name="Richards T.A."/>
            <person name="Lane C.E."/>
        </authorList>
    </citation>
    <scope>NUCLEOTIDE SEQUENCE [LARGE SCALE GENOMIC DNA]</scope>
    <source>
        <strain evidence="2 3">ATCC 34112</strain>
    </source>
</reference>
<organism evidence="2 3">
    <name type="scientific">Thraustotheca clavata</name>
    <dbReference type="NCBI Taxonomy" id="74557"/>
    <lineage>
        <taxon>Eukaryota</taxon>
        <taxon>Sar</taxon>
        <taxon>Stramenopiles</taxon>
        <taxon>Oomycota</taxon>
        <taxon>Saprolegniomycetes</taxon>
        <taxon>Saprolegniales</taxon>
        <taxon>Achlyaceae</taxon>
        <taxon>Thraustotheca</taxon>
    </lineage>
</organism>